<keyword evidence="1" id="KW-1133">Transmembrane helix</keyword>
<evidence type="ECO:0000256" key="1">
    <source>
        <dbReference type="SAM" id="Phobius"/>
    </source>
</evidence>
<name>A0A918KDU4_9PROT</name>
<feature type="transmembrane region" description="Helical" evidence="1">
    <location>
        <begin position="94"/>
        <end position="112"/>
    </location>
</feature>
<protein>
    <submittedName>
        <fullName evidence="2">Uncharacterized protein</fullName>
    </submittedName>
</protein>
<dbReference type="Proteomes" id="UP000600865">
    <property type="component" value="Unassembled WGS sequence"/>
</dbReference>
<gene>
    <name evidence="2" type="ORF">GCM10011309_06980</name>
</gene>
<evidence type="ECO:0000313" key="3">
    <source>
        <dbReference type="Proteomes" id="UP000600865"/>
    </source>
</evidence>
<dbReference type="EMBL" id="BMYV01000001">
    <property type="protein sequence ID" value="GGX59785.1"/>
    <property type="molecule type" value="Genomic_DNA"/>
</dbReference>
<keyword evidence="1" id="KW-0812">Transmembrane</keyword>
<evidence type="ECO:0000313" key="2">
    <source>
        <dbReference type="EMBL" id="GGX59785.1"/>
    </source>
</evidence>
<accession>A0A918KDU4</accession>
<dbReference type="AlphaFoldDB" id="A0A918KDU4"/>
<feature type="transmembrane region" description="Helical" evidence="1">
    <location>
        <begin position="24"/>
        <end position="44"/>
    </location>
</feature>
<keyword evidence="3" id="KW-1185">Reference proteome</keyword>
<keyword evidence="1" id="KW-0472">Membrane</keyword>
<comment type="caution">
    <text evidence="2">The sequence shown here is derived from an EMBL/GenBank/DDBJ whole genome shotgun (WGS) entry which is preliminary data.</text>
</comment>
<feature type="transmembrane region" description="Helical" evidence="1">
    <location>
        <begin position="64"/>
        <end position="82"/>
    </location>
</feature>
<feature type="transmembrane region" description="Helical" evidence="1">
    <location>
        <begin position="118"/>
        <end position="140"/>
    </location>
</feature>
<sequence>MTAVGLAAFALFLSSIMRYKHSQITLTGIFLVSSSALVIPVASVRPDLLYFVFDAVPGLPARPGFGVLIGAVIIASGVAWVVNGIRKSEFFEMTLGALVIVMQVLILFNPNFMTMDFAIVFTLALICALCVSGLIAGTSLNHARPAKRYG</sequence>
<organism evidence="2 3">
    <name type="scientific">Litorimonas cladophorae</name>
    <dbReference type="NCBI Taxonomy" id="1220491"/>
    <lineage>
        <taxon>Bacteria</taxon>
        <taxon>Pseudomonadati</taxon>
        <taxon>Pseudomonadota</taxon>
        <taxon>Alphaproteobacteria</taxon>
        <taxon>Maricaulales</taxon>
        <taxon>Robiginitomaculaceae</taxon>
    </lineage>
</organism>
<reference evidence="2 3" key="1">
    <citation type="journal article" date="2014" name="Int. J. Syst. Evol. Microbiol.">
        <title>Complete genome sequence of Corynebacterium casei LMG S-19264T (=DSM 44701T), isolated from a smear-ripened cheese.</title>
        <authorList>
            <consortium name="US DOE Joint Genome Institute (JGI-PGF)"/>
            <person name="Walter F."/>
            <person name="Albersmeier A."/>
            <person name="Kalinowski J."/>
            <person name="Ruckert C."/>
        </authorList>
    </citation>
    <scope>NUCLEOTIDE SEQUENCE [LARGE SCALE GENOMIC DNA]</scope>
    <source>
        <strain evidence="2 3">KCTC 23968</strain>
    </source>
</reference>
<proteinExistence type="predicted"/>